<reference evidence="2" key="1">
    <citation type="submission" date="2019-10" db="EMBL/GenBank/DDBJ databases">
        <authorList>
            <consortium name="DOE Joint Genome Institute"/>
            <person name="Kuo A."/>
            <person name="Miyauchi S."/>
            <person name="Kiss E."/>
            <person name="Drula E."/>
            <person name="Kohler A."/>
            <person name="Sanchez-Garcia M."/>
            <person name="Andreopoulos B."/>
            <person name="Barry K.W."/>
            <person name="Bonito G."/>
            <person name="Buee M."/>
            <person name="Carver A."/>
            <person name="Chen C."/>
            <person name="Cichocki N."/>
            <person name="Clum A."/>
            <person name="Culley D."/>
            <person name="Crous P.W."/>
            <person name="Fauchery L."/>
            <person name="Girlanda M."/>
            <person name="Hayes R."/>
            <person name="Keri Z."/>
            <person name="LaButti K."/>
            <person name="Lipzen A."/>
            <person name="Lombard V."/>
            <person name="Magnuson J."/>
            <person name="Maillard F."/>
            <person name="Morin E."/>
            <person name="Murat C."/>
            <person name="Nolan M."/>
            <person name="Ohm R."/>
            <person name="Pangilinan J."/>
            <person name="Pereira M."/>
            <person name="Perotto S."/>
            <person name="Peter M."/>
            <person name="Riley R."/>
            <person name="Sitrit Y."/>
            <person name="Stielow B."/>
            <person name="Szollosi G."/>
            <person name="Zifcakova L."/>
            <person name="Stursova M."/>
            <person name="Spatafora J.W."/>
            <person name="Tedersoo L."/>
            <person name="Vaario L.-M."/>
            <person name="Yamada A."/>
            <person name="Yan M."/>
            <person name="Wang P."/>
            <person name="Xu J."/>
            <person name="Bruns T."/>
            <person name="Baldrian P."/>
            <person name="Vilgalys R."/>
            <person name="Henrissat B."/>
            <person name="Grigoriev I.V."/>
            <person name="Hibbett D."/>
            <person name="Nagy L.G."/>
            <person name="Martin F.M."/>
        </authorList>
    </citation>
    <scope>NUCLEOTIDE SEQUENCE</scope>
    <source>
        <strain evidence="2">Prilba</strain>
    </source>
</reference>
<dbReference type="AlphaFoldDB" id="A0A9P5JV73"/>
<feature type="region of interest" description="Disordered" evidence="1">
    <location>
        <begin position="266"/>
        <end position="291"/>
    </location>
</feature>
<gene>
    <name evidence="2" type="ORF">DFH94DRAFT_787950</name>
</gene>
<proteinExistence type="predicted"/>
<dbReference type="Proteomes" id="UP000759537">
    <property type="component" value="Unassembled WGS sequence"/>
</dbReference>
<feature type="compositionally biased region" description="Polar residues" evidence="1">
    <location>
        <begin position="266"/>
        <end position="279"/>
    </location>
</feature>
<reference evidence="2" key="2">
    <citation type="journal article" date="2020" name="Nat. Commun.">
        <title>Large-scale genome sequencing of mycorrhizal fungi provides insights into the early evolution of symbiotic traits.</title>
        <authorList>
            <person name="Miyauchi S."/>
            <person name="Kiss E."/>
            <person name="Kuo A."/>
            <person name="Drula E."/>
            <person name="Kohler A."/>
            <person name="Sanchez-Garcia M."/>
            <person name="Morin E."/>
            <person name="Andreopoulos B."/>
            <person name="Barry K.W."/>
            <person name="Bonito G."/>
            <person name="Buee M."/>
            <person name="Carver A."/>
            <person name="Chen C."/>
            <person name="Cichocki N."/>
            <person name="Clum A."/>
            <person name="Culley D."/>
            <person name="Crous P.W."/>
            <person name="Fauchery L."/>
            <person name="Girlanda M."/>
            <person name="Hayes R.D."/>
            <person name="Keri Z."/>
            <person name="LaButti K."/>
            <person name="Lipzen A."/>
            <person name="Lombard V."/>
            <person name="Magnuson J."/>
            <person name="Maillard F."/>
            <person name="Murat C."/>
            <person name="Nolan M."/>
            <person name="Ohm R.A."/>
            <person name="Pangilinan J."/>
            <person name="Pereira M.F."/>
            <person name="Perotto S."/>
            <person name="Peter M."/>
            <person name="Pfister S."/>
            <person name="Riley R."/>
            <person name="Sitrit Y."/>
            <person name="Stielow J.B."/>
            <person name="Szollosi G."/>
            <person name="Zifcakova L."/>
            <person name="Stursova M."/>
            <person name="Spatafora J.W."/>
            <person name="Tedersoo L."/>
            <person name="Vaario L.M."/>
            <person name="Yamada A."/>
            <person name="Yan M."/>
            <person name="Wang P."/>
            <person name="Xu J."/>
            <person name="Bruns T."/>
            <person name="Baldrian P."/>
            <person name="Vilgalys R."/>
            <person name="Dunand C."/>
            <person name="Henrissat B."/>
            <person name="Grigoriev I.V."/>
            <person name="Hibbett D."/>
            <person name="Nagy L.G."/>
            <person name="Martin F.M."/>
        </authorList>
    </citation>
    <scope>NUCLEOTIDE SEQUENCE</scope>
    <source>
        <strain evidence="2">Prilba</strain>
    </source>
</reference>
<sequence length="291" mass="31514">MATFQDYAPELVGGVVGVTGHLIGKNLIDGLRRSFTSGGQAQLGDYFMDQSRVLLQNHLQLIELDERNRIRQSYQKSRKAKQDLNSHNGSQFQKLLQARKYRRISRKTFKVVKAASDRAVDDHLMNQMSDPIHPPGGGSGSGPGTVSVASNPFTDSHAISTLTNVPVEDLDRVEMSTYHVETTDEAAVVLDVVAQDKSVQHIVATFSTEAIPGDRTDREVSQSIAPEAPAALSLHREDGTMPCLVAASPLPDISRDKEVVSVNSTEVFGTSGSCSSPAPDNSDKLPLPRIP</sequence>
<evidence type="ECO:0000313" key="3">
    <source>
        <dbReference type="Proteomes" id="UP000759537"/>
    </source>
</evidence>
<organism evidence="2 3">
    <name type="scientific">Russula ochroleuca</name>
    <dbReference type="NCBI Taxonomy" id="152965"/>
    <lineage>
        <taxon>Eukaryota</taxon>
        <taxon>Fungi</taxon>
        <taxon>Dikarya</taxon>
        <taxon>Basidiomycota</taxon>
        <taxon>Agaricomycotina</taxon>
        <taxon>Agaricomycetes</taxon>
        <taxon>Russulales</taxon>
        <taxon>Russulaceae</taxon>
        <taxon>Russula</taxon>
    </lineage>
</organism>
<accession>A0A9P5JV73</accession>
<dbReference type="OrthoDB" id="3161900at2759"/>
<comment type="caution">
    <text evidence="2">The sequence shown here is derived from an EMBL/GenBank/DDBJ whole genome shotgun (WGS) entry which is preliminary data.</text>
</comment>
<evidence type="ECO:0000256" key="1">
    <source>
        <dbReference type="SAM" id="MobiDB-lite"/>
    </source>
</evidence>
<evidence type="ECO:0000313" key="2">
    <source>
        <dbReference type="EMBL" id="KAF8462496.1"/>
    </source>
</evidence>
<protein>
    <submittedName>
        <fullName evidence="2">Uncharacterized protein</fullName>
    </submittedName>
</protein>
<name>A0A9P5JV73_9AGAM</name>
<keyword evidence="3" id="KW-1185">Reference proteome</keyword>
<dbReference type="EMBL" id="WHVB01000089">
    <property type="protein sequence ID" value="KAF8462496.1"/>
    <property type="molecule type" value="Genomic_DNA"/>
</dbReference>